<evidence type="ECO:0000256" key="1">
    <source>
        <dbReference type="ARBA" id="ARBA00004123"/>
    </source>
</evidence>
<sequence>MDLLKDAISREVKKRKSDFGRAARGNSGRNDNGDSKPKHAKYVRVADLKQASEVHDADSNGHLAGSSSHSTSSSADHVPGSPTAEGGNKKNTAAQDEAQIAGHQHGDDASSIAADGQALSGISSDEVVKRLRARGEPIRLFGESDEQRRRRLRHLELSEEKTDGQQNEFRRMMAQVEAGAMLESLKRQANMDDDEEEKRRQKFAMLMEYDVSDISLELLRTDMDRLNTLLYVYFKRLLYEWGDYLASRPEDERRSAEGKMAAATQRQSAEYLKPLFRSLKQRKLQADVMARITEIARSTLDREYMNANDAYLQLSVGNAPWPIGITQVGIHSRAARENISASKVAHVLNDETQRKWIQSIKRLIRFAQTKYPPADMSKLAG</sequence>
<keyword evidence="7" id="KW-0539">Nucleus</keyword>
<evidence type="ECO:0000313" key="10">
    <source>
        <dbReference type="EMBL" id="KAJ2803613.1"/>
    </source>
</evidence>
<dbReference type="Pfam" id="PF08799">
    <property type="entry name" value="PRP4"/>
    <property type="match status" value="1"/>
</dbReference>
<proteinExistence type="inferred from homology"/>
<dbReference type="AlphaFoldDB" id="A0A9W8I0S0"/>
<reference evidence="10" key="1">
    <citation type="submission" date="2022-07" db="EMBL/GenBank/DDBJ databases">
        <title>Phylogenomic reconstructions and comparative analyses of Kickxellomycotina fungi.</title>
        <authorList>
            <person name="Reynolds N.K."/>
            <person name="Stajich J.E."/>
            <person name="Barry K."/>
            <person name="Grigoriev I.V."/>
            <person name="Crous P."/>
            <person name="Smith M.E."/>
        </authorList>
    </citation>
    <scope>NUCLEOTIDE SEQUENCE</scope>
    <source>
        <strain evidence="10">NRRL 1565</strain>
    </source>
</reference>
<dbReference type="EMBL" id="JANBUO010000503">
    <property type="protein sequence ID" value="KAJ2803613.1"/>
    <property type="molecule type" value="Genomic_DNA"/>
</dbReference>
<organism evidence="10 11">
    <name type="scientific">Coemansia guatemalensis</name>
    <dbReference type="NCBI Taxonomy" id="2761395"/>
    <lineage>
        <taxon>Eukaryota</taxon>
        <taxon>Fungi</taxon>
        <taxon>Fungi incertae sedis</taxon>
        <taxon>Zoopagomycota</taxon>
        <taxon>Kickxellomycotina</taxon>
        <taxon>Kickxellomycetes</taxon>
        <taxon>Kickxellales</taxon>
        <taxon>Kickxellaceae</taxon>
        <taxon>Coemansia</taxon>
    </lineage>
</organism>
<dbReference type="GO" id="GO:0071021">
    <property type="term" value="C:U2-type post-spliceosomal complex"/>
    <property type="evidence" value="ECO:0007669"/>
    <property type="project" value="TreeGrafter"/>
</dbReference>
<dbReference type="OrthoDB" id="10261918at2759"/>
<evidence type="ECO:0000313" key="11">
    <source>
        <dbReference type="Proteomes" id="UP001140094"/>
    </source>
</evidence>
<evidence type="ECO:0000256" key="7">
    <source>
        <dbReference type="ARBA" id="ARBA00023242"/>
    </source>
</evidence>
<dbReference type="SMART" id="SM00500">
    <property type="entry name" value="SFM"/>
    <property type="match status" value="1"/>
</dbReference>
<dbReference type="Gene3D" id="1.20.940.10">
    <property type="entry name" value="Functional domain of the splicing factor Prp18"/>
    <property type="match status" value="1"/>
</dbReference>
<keyword evidence="6" id="KW-0508">mRNA splicing</keyword>
<dbReference type="Gene3D" id="4.10.280.110">
    <property type="entry name" value="Pre-mRNA processing factor 4 domain"/>
    <property type="match status" value="1"/>
</dbReference>
<feature type="region of interest" description="Disordered" evidence="8">
    <location>
        <begin position="1"/>
        <end position="111"/>
    </location>
</feature>
<feature type="domain" description="Pre-mRNA processing factor 4 (PRP4)-like" evidence="9">
    <location>
        <begin position="122"/>
        <end position="167"/>
    </location>
</feature>
<evidence type="ECO:0000256" key="2">
    <source>
        <dbReference type="ARBA" id="ARBA00008137"/>
    </source>
</evidence>
<evidence type="ECO:0000256" key="4">
    <source>
        <dbReference type="ARBA" id="ARBA00022664"/>
    </source>
</evidence>
<dbReference type="PANTHER" id="PTHR13007:SF19">
    <property type="entry name" value="PRE-MRNA-SPLICING FACTOR 18"/>
    <property type="match status" value="1"/>
</dbReference>
<dbReference type="InterPro" id="IPR036285">
    <property type="entry name" value="PRP4-like_sf"/>
</dbReference>
<dbReference type="GO" id="GO:0000350">
    <property type="term" value="P:generation of catalytic spliceosome for second transesterification step"/>
    <property type="evidence" value="ECO:0007669"/>
    <property type="project" value="TreeGrafter"/>
</dbReference>
<dbReference type="Pfam" id="PF02840">
    <property type="entry name" value="Prp18"/>
    <property type="match status" value="1"/>
</dbReference>
<comment type="caution">
    <text evidence="10">The sequence shown here is derived from an EMBL/GenBank/DDBJ whole genome shotgun (WGS) entry which is preliminary data.</text>
</comment>
<dbReference type="Proteomes" id="UP001140094">
    <property type="component" value="Unassembled WGS sequence"/>
</dbReference>
<dbReference type="GO" id="GO:0046540">
    <property type="term" value="C:U4/U6 x U5 tri-snRNP complex"/>
    <property type="evidence" value="ECO:0007669"/>
    <property type="project" value="TreeGrafter"/>
</dbReference>
<dbReference type="SUPFAM" id="SSF47938">
    <property type="entry name" value="Functional domain of the splicing factor Prp18"/>
    <property type="match status" value="1"/>
</dbReference>
<gene>
    <name evidence="10" type="ORF">H4R20_002816</name>
</gene>
<dbReference type="InterPro" id="IPR004098">
    <property type="entry name" value="Prp18"/>
</dbReference>
<dbReference type="InterPro" id="IPR014906">
    <property type="entry name" value="PRP4-like"/>
</dbReference>
<comment type="subcellular location">
    <subcellularLocation>
        <location evidence="1">Nucleus</location>
    </subcellularLocation>
</comment>
<feature type="compositionally biased region" description="Basic and acidic residues" evidence="8">
    <location>
        <begin position="1"/>
        <end position="21"/>
    </location>
</feature>
<evidence type="ECO:0000256" key="8">
    <source>
        <dbReference type="SAM" id="MobiDB-lite"/>
    </source>
</evidence>
<evidence type="ECO:0000259" key="9">
    <source>
        <dbReference type="SMART" id="SM00500"/>
    </source>
</evidence>
<dbReference type="InterPro" id="IPR039979">
    <property type="entry name" value="PRPF18"/>
</dbReference>
<dbReference type="SUPFAM" id="SSF158230">
    <property type="entry name" value="PRP4-like"/>
    <property type="match status" value="1"/>
</dbReference>
<protein>
    <recommendedName>
        <fullName evidence="3">Pre-mRNA-splicing factor 18</fullName>
    </recommendedName>
</protein>
<keyword evidence="11" id="KW-1185">Reference proteome</keyword>
<dbReference type="GO" id="GO:0005682">
    <property type="term" value="C:U5 snRNP"/>
    <property type="evidence" value="ECO:0007669"/>
    <property type="project" value="TreeGrafter"/>
</dbReference>
<dbReference type="PANTHER" id="PTHR13007">
    <property type="entry name" value="PRE-MRNA SPLICING FACTOR-RELATED"/>
    <property type="match status" value="1"/>
</dbReference>
<name>A0A9W8I0S0_9FUNG</name>
<evidence type="ECO:0000256" key="3">
    <source>
        <dbReference type="ARBA" id="ARBA00018242"/>
    </source>
</evidence>
<keyword evidence="5" id="KW-0747">Spliceosome</keyword>
<feature type="compositionally biased region" description="Basic and acidic residues" evidence="8">
    <location>
        <begin position="44"/>
        <end position="59"/>
    </location>
</feature>
<evidence type="ECO:0000256" key="5">
    <source>
        <dbReference type="ARBA" id="ARBA00022728"/>
    </source>
</evidence>
<accession>A0A9W8I0S0</accession>
<comment type="similarity">
    <text evidence="2">Belongs to the PRP18 family.</text>
</comment>
<keyword evidence="4" id="KW-0507">mRNA processing</keyword>
<evidence type="ECO:0000256" key="6">
    <source>
        <dbReference type="ARBA" id="ARBA00023187"/>
    </source>
</evidence>